<organism evidence="2 3">
    <name type="scientific">Brumimicrobium glaciale</name>
    <dbReference type="NCBI Taxonomy" id="200475"/>
    <lineage>
        <taxon>Bacteria</taxon>
        <taxon>Pseudomonadati</taxon>
        <taxon>Bacteroidota</taxon>
        <taxon>Flavobacteriia</taxon>
        <taxon>Flavobacteriales</taxon>
        <taxon>Crocinitomicaceae</taxon>
        <taxon>Brumimicrobium</taxon>
    </lineage>
</organism>
<dbReference type="SUPFAM" id="SSF56925">
    <property type="entry name" value="OMPA-like"/>
    <property type="match status" value="1"/>
</dbReference>
<evidence type="ECO:0000313" key="3">
    <source>
        <dbReference type="Proteomes" id="UP000293952"/>
    </source>
</evidence>
<comment type="caution">
    <text evidence="2">The sequence shown here is derived from an EMBL/GenBank/DDBJ whole genome shotgun (WGS) entry which is preliminary data.</text>
</comment>
<evidence type="ECO:0008006" key="4">
    <source>
        <dbReference type="Google" id="ProtNLM"/>
    </source>
</evidence>
<reference evidence="2 3" key="1">
    <citation type="submission" date="2019-02" db="EMBL/GenBank/DDBJ databases">
        <title>Genome sequence of the sea-ice species Brumimicrobium glaciale.</title>
        <authorList>
            <person name="Bowman J.P."/>
        </authorList>
    </citation>
    <scope>NUCLEOTIDE SEQUENCE [LARGE SCALE GENOMIC DNA]</scope>
    <source>
        <strain evidence="2 3">IC156</strain>
    </source>
</reference>
<proteinExistence type="predicted"/>
<dbReference type="AlphaFoldDB" id="A0A4Q4KPJ8"/>
<accession>A0A4Q4KPJ8</accession>
<gene>
    <name evidence="2" type="ORF">ERX46_05225</name>
</gene>
<dbReference type="OrthoDB" id="1118003at2"/>
<name>A0A4Q4KPJ8_9FLAO</name>
<evidence type="ECO:0000256" key="1">
    <source>
        <dbReference type="SAM" id="SignalP"/>
    </source>
</evidence>
<keyword evidence="1" id="KW-0732">Signal</keyword>
<dbReference type="RefSeq" id="WP_130092786.1">
    <property type="nucleotide sequence ID" value="NZ_SETE01000002.1"/>
</dbReference>
<feature type="chain" id="PRO_5020667230" description="Outer membrane protein beta-barrel domain-containing protein" evidence="1">
    <location>
        <begin position="21"/>
        <end position="180"/>
    </location>
</feature>
<dbReference type="EMBL" id="SETE01000002">
    <property type="protein sequence ID" value="RYM34777.1"/>
    <property type="molecule type" value="Genomic_DNA"/>
</dbReference>
<keyword evidence="3" id="KW-1185">Reference proteome</keyword>
<feature type="signal peptide" evidence="1">
    <location>
        <begin position="1"/>
        <end position="20"/>
    </location>
</feature>
<dbReference type="Proteomes" id="UP000293952">
    <property type="component" value="Unassembled WGS sequence"/>
</dbReference>
<evidence type="ECO:0000313" key="2">
    <source>
        <dbReference type="EMBL" id="RYM34777.1"/>
    </source>
</evidence>
<sequence>MKRIIVTIAIVLGLGGTVSAQTYNEGDNMLNIGIGLGSAFRTGTTTLPPISASFEHGFTDKISVGGVLSYMGSKEEVSFGASKYIFKYSYIILGLRGSYHFYNTDKIDVYGGATLGYIIGNSRVEIEGPNPFITPQPASVSGIAYGFHVGGKYYFNEKVGAFAELGYGMAILNLGLTVKL</sequence>
<protein>
    <recommendedName>
        <fullName evidence="4">Outer membrane protein beta-barrel domain-containing protein</fullName>
    </recommendedName>
</protein>
<dbReference type="InterPro" id="IPR011250">
    <property type="entry name" value="OMP/PagP_B-barrel"/>
</dbReference>
<dbReference type="Gene3D" id="2.40.160.20">
    <property type="match status" value="1"/>
</dbReference>